<feature type="transmembrane region" description="Helical" evidence="7">
    <location>
        <begin position="289"/>
        <end position="314"/>
    </location>
</feature>
<evidence type="ECO:0000256" key="2">
    <source>
        <dbReference type="ARBA" id="ARBA00005585"/>
    </source>
</evidence>
<evidence type="ECO:0000256" key="7">
    <source>
        <dbReference type="SAM" id="Phobius"/>
    </source>
</evidence>
<dbReference type="GO" id="GO:0005886">
    <property type="term" value="C:plasma membrane"/>
    <property type="evidence" value="ECO:0007669"/>
    <property type="project" value="TreeGrafter"/>
</dbReference>
<keyword evidence="5 7" id="KW-0472">Membrane</keyword>
<name>A0A183CY70_9BILA</name>
<evidence type="ECO:0000313" key="9">
    <source>
        <dbReference type="EMBL" id="VDK29990.1"/>
    </source>
</evidence>
<feature type="transmembrane region" description="Helical" evidence="7">
    <location>
        <begin position="188"/>
        <end position="207"/>
    </location>
</feature>
<dbReference type="Proteomes" id="UP000271098">
    <property type="component" value="Unassembled WGS sequence"/>
</dbReference>
<evidence type="ECO:0000313" key="10">
    <source>
        <dbReference type="Proteomes" id="UP000271098"/>
    </source>
</evidence>
<evidence type="ECO:0000256" key="4">
    <source>
        <dbReference type="ARBA" id="ARBA00022989"/>
    </source>
</evidence>
<evidence type="ECO:0000256" key="3">
    <source>
        <dbReference type="ARBA" id="ARBA00022692"/>
    </source>
</evidence>
<evidence type="ECO:0000256" key="1">
    <source>
        <dbReference type="ARBA" id="ARBA00004141"/>
    </source>
</evidence>
<comment type="subcellular location">
    <subcellularLocation>
        <location evidence="1">Membrane</location>
        <topology evidence="1">Multi-pass membrane protein</topology>
    </subcellularLocation>
</comment>
<accession>A0A183CY70</accession>
<protein>
    <submittedName>
        <fullName evidence="11">SSD domain-containing protein</fullName>
    </submittedName>
</protein>
<dbReference type="GO" id="GO:0018996">
    <property type="term" value="P:molting cycle, collagen and cuticulin-based cuticle"/>
    <property type="evidence" value="ECO:0007669"/>
    <property type="project" value="TreeGrafter"/>
</dbReference>
<feature type="transmembrane region" description="Helical" evidence="7">
    <location>
        <begin position="165"/>
        <end position="182"/>
    </location>
</feature>
<dbReference type="PANTHER" id="PTHR10796:SF96">
    <property type="entry name" value="PATCHED-RELATED PROTEIN 9"/>
    <property type="match status" value="1"/>
</dbReference>
<dbReference type="InterPro" id="IPR000731">
    <property type="entry name" value="SSD"/>
</dbReference>
<keyword evidence="4 7" id="KW-1133">Transmembrane helix</keyword>
<dbReference type="GO" id="GO:0006897">
    <property type="term" value="P:endocytosis"/>
    <property type="evidence" value="ECO:0007669"/>
    <property type="project" value="TreeGrafter"/>
</dbReference>
<feature type="transmembrane region" description="Helical" evidence="7">
    <location>
        <begin position="259"/>
        <end position="283"/>
    </location>
</feature>
<dbReference type="Pfam" id="PF02460">
    <property type="entry name" value="Patched"/>
    <property type="match status" value="1"/>
</dbReference>
<keyword evidence="6" id="KW-0325">Glycoprotein</keyword>
<proteinExistence type="inferred from homology"/>
<feature type="domain" description="SSD" evidence="8">
    <location>
        <begin position="191"/>
        <end position="312"/>
    </location>
</feature>
<dbReference type="GO" id="GO:0030659">
    <property type="term" value="C:cytoplasmic vesicle membrane"/>
    <property type="evidence" value="ECO:0007669"/>
    <property type="project" value="TreeGrafter"/>
</dbReference>
<evidence type="ECO:0000313" key="11">
    <source>
        <dbReference type="WBParaSite" id="GPUH_0000141401-mRNA-1"/>
    </source>
</evidence>
<reference evidence="9 10" key="2">
    <citation type="submission" date="2018-11" db="EMBL/GenBank/DDBJ databases">
        <authorList>
            <consortium name="Pathogen Informatics"/>
        </authorList>
    </citation>
    <scope>NUCLEOTIDE SEQUENCE [LARGE SCALE GENOMIC DNA]</scope>
</reference>
<comment type="similarity">
    <text evidence="2">Belongs to the patched family.</text>
</comment>
<keyword evidence="3 7" id="KW-0812">Transmembrane</keyword>
<evidence type="ECO:0000259" key="8">
    <source>
        <dbReference type="PROSITE" id="PS50156"/>
    </source>
</evidence>
<dbReference type="SUPFAM" id="SSF82866">
    <property type="entry name" value="Multidrug efflux transporter AcrB transmembrane domain"/>
    <property type="match status" value="1"/>
</dbReference>
<dbReference type="InterPro" id="IPR051697">
    <property type="entry name" value="Patched_domain-protein"/>
</dbReference>
<organism evidence="11">
    <name type="scientific">Gongylonema pulchrum</name>
    <dbReference type="NCBI Taxonomy" id="637853"/>
    <lineage>
        <taxon>Eukaryota</taxon>
        <taxon>Metazoa</taxon>
        <taxon>Ecdysozoa</taxon>
        <taxon>Nematoda</taxon>
        <taxon>Chromadorea</taxon>
        <taxon>Rhabditida</taxon>
        <taxon>Spirurina</taxon>
        <taxon>Spiruromorpha</taxon>
        <taxon>Spiruroidea</taxon>
        <taxon>Gongylonematidae</taxon>
        <taxon>Gongylonema</taxon>
    </lineage>
</organism>
<dbReference type="InterPro" id="IPR003392">
    <property type="entry name" value="PTHD_SSD"/>
</dbReference>
<reference evidence="11" key="1">
    <citation type="submission" date="2016-06" db="UniProtKB">
        <authorList>
            <consortium name="WormBaseParasite"/>
        </authorList>
    </citation>
    <scope>IDENTIFICATION</scope>
</reference>
<keyword evidence="10" id="KW-1185">Reference proteome</keyword>
<dbReference type="EMBL" id="UYRT01001697">
    <property type="protein sequence ID" value="VDK29990.1"/>
    <property type="molecule type" value="Genomic_DNA"/>
</dbReference>
<gene>
    <name evidence="9" type="ORF">GPUH_LOCUS1411</name>
</gene>
<dbReference type="AlphaFoldDB" id="A0A183CY70"/>
<dbReference type="WBParaSite" id="GPUH_0000141401-mRNA-1">
    <property type="protein sequence ID" value="GPUH_0000141401-mRNA-1"/>
    <property type="gene ID" value="GPUH_0000141401"/>
</dbReference>
<evidence type="ECO:0000256" key="5">
    <source>
        <dbReference type="ARBA" id="ARBA00023136"/>
    </source>
</evidence>
<evidence type="ECO:0000256" key="6">
    <source>
        <dbReference type="ARBA" id="ARBA00023180"/>
    </source>
</evidence>
<sequence length="347" mass="38852">MPQLKVTYNEEVISYSILCSKVRSDGASCLPDVFLMSRSNYLSSSYPVQYPIWHFSIYNKKSTLFFPNRAFSSKNCAFSSSQSVFTGSIFGAVRTVNANSGILRSARLVRMIFSFPPPYRITSFEEIWDRYLNSIGDAPNVRVTYWSSSQYEKDMKMTAGRTRRLLPLLALSLVVFCCLSSMKCRCSFPCIALLSFCGVLSAGEVGIRMKFFIAAIGIDDMFIMLSIWEETVHAASLRSQDSCELIRITFRLADCRDSIVSILLTTFGNVLVFTLGSFSPFPIIRTFCVYSAVSLLVLFIFQLTLFGALLAIVARYSGLNLARSAPVQQSCSLTYTEARSSGEYLLQ</sequence>
<dbReference type="OrthoDB" id="6510177at2759"/>
<dbReference type="PROSITE" id="PS50156">
    <property type="entry name" value="SSD"/>
    <property type="match status" value="1"/>
</dbReference>
<dbReference type="PANTHER" id="PTHR10796">
    <property type="entry name" value="PATCHED-RELATED"/>
    <property type="match status" value="1"/>
</dbReference>